<reference evidence="1" key="1">
    <citation type="submission" date="2015-04" db="UniProtKB">
        <authorList>
            <consortium name="EnsemblPlants"/>
        </authorList>
    </citation>
    <scope>IDENTIFICATION</scope>
</reference>
<dbReference type="HOGENOM" id="CLU_1135003_0_0_1"/>
<accession>A0A0E0BZM7</accession>
<dbReference type="AlphaFoldDB" id="A0A0E0BZM7"/>
<name>A0A0E0BZM7_9ORYZ</name>
<dbReference type="EnsemblPlants" id="OMERI01G08600.1">
    <property type="protein sequence ID" value="OMERI01G08600.1"/>
    <property type="gene ID" value="OMERI01G08600"/>
</dbReference>
<dbReference type="Proteomes" id="UP000008021">
    <property type="component" value="Chromosome 1"/>
</dbReference>
<evidence type="ECO:0000313" key="2">
    <source>
        <dbReference type="Proteomes" id="UP000008021"/>
    </source>
</evidence>
<proteinExistence type="predicted"/>
<organism evidence="1">
    <name type="scientific">Oryza meridionalis</name>
    <dbReference type="NCBI Taxonomy" id="40149"/>
    <lineage>
        <taxon>Eukaryota</taxon>
        <taxon>Viridiplantae</taxon>
        <taxon>Streptophyta</taxon>
        <taxon>Embryophyta</taxon>
        <taxon>Tracheophyta</taxon>
        <taxon>Spermatophyta</taxon>
        <taxon>Magnoliopsida</taxon>
        <taxon>Liliopsida</taxon>
        <taxon>Poales</taxon>
        <taxon>Poaceae</taxon>
        <taxon>BOP clade</taxon>
        <taxon>Oryzoideae</taxon>
        <taxon>Oryzeae</taxon>
        <taxon>Oryzinae</taxon>
        <taxon>Oryza</taxon>
    </lineage>
</organism>
<keyword evidence="2" id="KW-1185">Reference proteome</keyword>
<evidence type="ECO:0000313" key="1">
    <source>
        <dbReference type="EnsemblPlants" id="OMERI01G08600.1"/>
    </source>
</evidence>
<reference evidence="1" key="2">
    <citation type="submission" date="2018-05" db="EMBL/GenBank/DDBJ databases">
        <title>OmerRS3 (Oryza meridionalis Reference Sequence Version 3).</title>
        <authorList>
            <person name="Zhang J."/>
            <person name="Kudrna D."/>
            <person name="Lee S."/>
            <person name="Talag J."/>
            <person name="Welchert J."/>
            <person name="Wing R.A."/>
        </authorList>
    </citation>
    <scope>NUCLEOTIDE SEQUENCE [LARGE SCALE GENOMIC DNA]</scope>
    <source>
        <strain evidence="1">cv. OR44</strain>
    </source>
</reference>
<sequence length="261" mass="28110">MSTPPAVPVPERRLRWAAQRLEAADLSLTCRRDSFCALCFHAYCHHCCDRHHHSHSHPGSSALCGADHAFPVTPDGRPDLPGGGAAAAQLLGELGPVGLLMDLVANNDYVTRHPRDSFCLRCGEAFSAAICSHHHFDCCPAAVVRIEGEAAARGVRCTGYEWWFPYLESILGDPVEEGNGGGEEGQLLLPVLTTTPGRCKHCGGENGGGWIENGSWNSTHCSPACLGSHRAAIAQRKQQREARLAAREMADKLKLEDDASV</sequence>
<protein>
    <submittedName>
        <fullName evidence="1">Uncharacterized protein</fullName>
    </submittedName>
</protein>
<dbReference type="Gramene" id="OMERI01G08600.1">
    <property type="protein sequence ID" value="OMERI01G08600.1"/>
    <property type="gene ID" value="OMERI01G08600"/>
</dbReference>